<evidence type="ECO:0000313" key="10">
    <source>
        <dbReference type="Proteomes" id="UP000651738"/>
    </source>
</evidence>
<evidence type="ECO:0000256" key="5">
    <source>
        <dbReference type="ARBA" id="ARBA00023136"/>
    </source>
</evidence>
<feature type="transmembrane region" description="Helical" evidence="6">
    <location>
        <begin position="123"/>
        <end position="144"/>
    </location>
</feature>
<sequence length="247" mass="27841">MGDFWIKIGGKARGPYPLGEISRMRKDEKISDDHEIWVSGMEGWKPIRKIVEEPFFVTLKSNRRNRNHEVGAKEMAQAGPWRRFLARIFDVWASISLVLAPSVFAIAYLFPEIYLSIYPANEVWAGIVFLFLAIMVDALVYFIFGNTLGKALLGVKVIGSDGAPLKRSDYWVRNLGVWWSGLALGIPLLSLIAMVVQYRRLSSKGFASYDAYRKPEVIVEGGSAFKTVVFVFLFLIFAFTNMVLSGV</sequence>
<dbReference type="RefSeq" id="WP_198056826.1">
    <property type="nucleotide sequence ID" value="NZ_JAEDAF010000001.1"/>
</dbReference>
<feature type="transmembrane region" description="Helical" evidence="6">
    <location>
        <begin position="91"/>
        <end position="111"/>
    </location>
</feature>
<dbReference type="AlphaFoldDB" id="A0ABD4KWT1"/>
<proteinExistence type="predicted"/>
<keyword evidence="4 6" id="KW-1133">Transmembrane helix</keyword>
<name>A0ABD4KWT1_9GAMM</name>
<dbReference type="Pfam" id="PF06271">
    <property type="entry name" value="RDD"/>
    <property type="match status" value="1"/>
</dbReference>
<gene>
    <name evidence="9" type="ORF">I7V36_01745</name>
</gene>
<evidence type="ECO:0000256" key="4">
    <source>
        <dbReference type="ARBA" id="ARBA00022989"/>
    </source>
</evidence>
<comment type="caution">
    <text evidence="9">The sequence shown here is derived from an EMBL/GenBank/DDBJ whole genome shotgun (WGS) entry which is preliminary data.</text>
</comment>
<accession>A0ABD4KWT1</accession>
<keyword evidence="2" id="KW-1003">Cell membrane</keyword>
<feature type="transmembrane region" description="Helical" evidence="6">
    <location>
        <begin position="217"/>
        <end position="239"/>
    </location>
</feature>
<feature type="domain" description="GYF" evidence="8">
    <location>
        <begin position="5"/>
        <end position="50"/>
    </location>
</feature>
<keyword evidence="5 6" id="KW-0472">Membrane</keyword>
<evidence type="ECO:0000256" key="6">
    <source>
        <dbReference type="SAM" id="Phobius"/>
    </source>
</evidence>
<dbReference type="Pfam" id="PF14237">
    <property type="entry name" value="GYF_2"/>
    <property type="match status" value="1"/>
</dbReference>
<dbReference type="InterPro" id="IPR051791">
    <property type="entry name" value="Pra-immunoreactive"/>
</dbReference>
<dbReference type="PANTHER" id="PTHR36115:SF4">
    <property type="entry name" value="MEMBRANE PROTEIN"/>
    <property type="match status" value="1"/>
</dbReference>
<comment type="subcellular location">
    <subcellularLocation>
        <location evidence="1">Cell membrane</location>
        <topology evidence="1">Multi-pass membrane protein</topology>
    </subcellularLocation>
</comment>
<reference evidence="9 10" key="1">
    <citation type="submission" date="2020-12" db="EMBL/GenBank/DDBJ databases">
        <title>Draft genome sequence of Halomonas pacifica strain CARE-V15.</title>
        <authorList>
            <person name="Vignesh N."/>
            <person name="Thabitha A."/>
            <person name="Saravanan R."/>
            <person name="Manigandan V."/>
        </authorList>
    </citation>
    <scope>NUCLEOTIDE SEQUENCE [LARGE SCALE GENOMIC DNA]</scope>
    <source>
        <strain evidence="9 10">CARE-V15</strain>
    </source>
</reference>
<dbReference type="Proteomes" id="UP000651738">
    <property type="component" value="Unassembled WGS sequence"/>
</dbReference>
<evidence type="ECO:0000256" key="2">
    <source>
        <dbReference type="ARBA" id="ARBA00022475"/>
    </source>
</evidence>
<dbReference type="InterPro" id="IPR025640">
    <property type="entry name" value="GYF_2"/>
</dbReference>
<evidence type="ECO:0000313" key="9">
    <source>
        <dbReference type="EMBL" id="MBH8578804.1"/>
    </source>
</evidence>
<organism evidence="9 10">
    <name type="scientific">Bisbaumannia pacifica</name>
    <dbReference type="NCBI Taxonomy" id="77098"/>
    <lineage>
        <taxon>Bacteria</taxon>
        <taxon>Pseudomonadati</taxon>
        <taxon>Pseudomonadota</taxon>
        <taxon>Gammaproteobacteria</taxon>
        <taxon>Oceanospirillales</taxon>
        <taxon>Halomonadaceae</taxon>
        <taxon>Bisbaumannia</taxon>
    </lineage>
</organism>
<keyword evidence="3 6" id="KW-0812">Transmembrane</keyword>
<feature type="transmembrane region" description="Helical" evidence="6">
    <location>
        <begin position="177"/>
        <end position="196"/>
    </location>
</feature>
<dbReference type="GO" id="GO:0005886">
    <property type="term" value="C:plasma membrane"/>
    <property type="evidence" value="ECO:0007669"/>
    <property type="project" value="UniProtKB-SubCell"/>
</dbReference>
<dbReference type="EMBL" id="JAEDAF010000001">
    <property type="protein sequence ID" value="MBH8578804.1"/>
    <property type="molecule type" value="Genomic_DNA"/>
</dbReference>
<dbReference type="InterPro" id="IPR010432">
    <property type="entry name" value="RDD"/>
</dbReference>
<evidence type="ECO:0000259" key="8">
    <source>
        <dbReference type="Pfam" id="PF14237"/>
    </source>
</evidence>
<evidence type="ECO:0000256" key="1">
    <source>
        <dbReference type="ARBA" id="ARBA00004651"/>
    </source>
</evidence>
<dbReference type="PANTHER" id="PTHR36115">
    <property type="entry name" value="PROLINE-RICH ANTIGEN HOMOLOG-RELATED"/>
    <property type="match status" value="1"/>
</dbReference>
<evidence type="ECO:0000259" key="7">
    <source>
        <dbReference type="Pfam" id="PF06271"/>
    </source>
</evidence>
<feature type="domain" description="RDD" evidence="7">
    <location>
        <begin position="78"/>
        <end position="225"/>
    </location>
</feature>
<protein>
    <submittedName>
        <fullName evidence="9">RDD family protein</fullName>
    </submittedName>
</protein>
<evidence type="ECO:0000256" key="3">
    <source>
        <dbReference type="ARBA" id="ARBA00022692"/>
    </source>
</evidence>